<organism evidence="1 2">
    <name type="scientific">Pluteus cervinus</name>
    <dbReference type="NCBI Taxonomy" id="181527"/>
    <lineage>
        <taxon>Eukaryota</taxon>
        <taxon>Fungi</taxon>
        <taxon>Dikarya</taxon>
        <taxon>Basidiomycota</taxon>
        <taxon>Agaricomycotina</taxon>
        <taxon>Agaricomycetes</taxon>
        <taxon>Agaricomycetidae</taxon>
        <taxon>Agaricales</taxon>
        <taxon>Pluteineae</taxon>
        <taxon>Pluteaceae</taxon>
        <taxon>Pluteus</taxon>
    </lineage>
</organism>
<dbReference type="Proteomes" id="UP000308600">
    <property type="component" value="Unassembled WGS sequence"/>
</dbReference>
<dbReference type="EMBL" id="ML208308">
    <property type="protein sequence ID" value="TFK70719.1"/>
    <property type="molecule type" value="Genomic_DNA"/>
</dbReference>
<protein>
    <submittedName>
        <fullName evidence="1">Uncharacterized protein</fullName>
    </submittedName>
</protein>
<proteinExistence type="predicted"/>
<reference evidence="1 2" key="1">
    <citation type="journal article" date="2019" name="Nat. Ecol. Evol.">
        <title>Megaphylogeny resolves global patterns of mushroom evolution.</title>
        <authorList>
            <person name="Varga T."/>
            <person name="Krizsan K."/>
            <person name="Foldi C."/>
            <person name="Dima B."/>
            <person name="Sanchez-Garcia M."/>
            <person name="Sanchez-Ramirez S."/>
            <person name="Szollosi G.J."/>
            <person name="Szarkandi J.G."/>
            <person name="Papp V."/>
            <person name="Albert L."/>
            <person name="Andreopoulos W."/>
            <person name="Angelini C."/>
            <person name="Antonin V."/>
            <person name="Barry K.W."/>
            <person name="Bougher N.L."/>
            <person name="Buchanan P."/>
            <person name="Buyck B."/>
            <person name="Bense V."/>
            <person name="Catcheside P."/>
            <person name="Chovatia M."/>
            <person name="Cooper J."/>
            <person name="Damon W."/>
            <person name="Desjardin D."/>
            <person name="Finy P."/>
            <person name="Geml J."/>
            <person name="Haridas S."/>
            <person name="Hughes K."/>
            <person name="Justo A."/>
            <person name="Karasinski D."/>
            <person name="Kautmanova I."/>
            <person name="Kiss B."/>
            <person name="Kocsube S."/>
            <person name="Kotiranta H."/>
            <person name="LaButti K.M."/>
            <person name="Lechner B.E."/>
            <person name="Liimatainen K."/>
            <person name="Lipzen A."/>
            <person name="Lukacs Z."/>
            <person name="Mihaltcheva S."/>
            <person name="Morgado L.N."/>
            <person name="Niskanen T."/>
            <person name="Noordeloos M.E."/>
            <person name="Ohm R.A."/>
            <person name="Ortiz-Santana B."/>
            <person name="Ovrebo C."/>
            <person name="Racz N."/>
            <person name="Riley R."/>
            <person name="Savchenko A."/>
            <person name="Shiryaev A."/>
            <person name="Soop K."/>
            <person name="Spirin V."/>
            <person name="Szebenyi C."/>
            <person name="Tomsovsky M."/>
            <person name="Tulloss R.E."/>
            <person name="Uehling J."/>
            <person name="Grigoriev I.V."/>
            <person name="Vagvolgyi C."/>
            <person name="Papp T."/>
            <person name="Martin F.M."/>
            <person name="Miettinen O."/>
            <person name="Hibbett D.S."/>
            <person name="Nagy L.G."/>
        </authorList>
    </citation>
    <scope>NUCLEOTIDE SEQUENCE [LARGE SCALE GENOMIC DNA]</scope>
    <source>
        <strain evidence="1 2">NL-1719</strain>
    </source>
</reference>
<name>A0ACD3AYF4_9AGAR</name>
<accession>A0ACD3AYF4</accession>
<evidence type="ECO:0000313" key="1">
    <source>
        <dbReference type="EMBL" id="TFK70719.1"/>
    </source>
</evidence>
<evidence type="ECO:0000313" key="2">
    <source>
        <dbReference type="Proteomes" id="UP000308600"/>
    </source>
</evidence>
<keyword evidence="2" id="KW-1185">Reference proteome</keyword>
<gene>
    <name evidence="1" type="ORF">BDN72DRAFT_877579</name>
</gene>
<sequence>MEDARQLLSAYVSQICGYEIQLEQGNTLVVCRNGNLLDLYRRLQAHALRTPLIDHPSNPYRLPRPHSMTWIYVDLKDLIAVFAVVSMKGPMALHPDPPFLKYSLLVKRAILRTPFADLAKGGEFDQLLEKVSKLSKKVKQGLAGLAFLRAEEHNSRVLDDISGQLDYLGRRVQSFRSAVMFSVGNEAILSIEFRREVREFFMRCDLQAAICTNQFREVSPRIDELERRDRIRQDYQPSLADHQDFFRLAAFQALFVLFCSGVFTSILHCIFASGPALISAPAVLTVIDSASNSPDGVIHSISTSQLTTLPHDHLPPFSRGDGYRIALEI</sequence>